<dbReference type="Proteomes" id="UP000095282">
    <property type="component" value="Unplaced"/>
</dbReference>
<organism evidence="2 3">
    <name type="scientific">Caenorhabditis tropicalis</name>
    <dbReference type="NCBI Taxonomy" id="1561998"/>
    <lineage>
        <taxon>Eukaryota</taxon>
        <taxon>Metazoa</taxon>
        <taxon>Ecdysozoa</taxon>
        <taxon>Nematoda</taxon>
        <taxon>Chromadorea</taxon>
        <taxon>Rhabditida</taxon>
        <taxon>Rhabditina</taxon>
        <taxon>Rhabditomorpha</taxon>
        <taxon>Rhabditoidea</taxon>
        <taxon>Rhabditidae</taxon>
        <taxon>Peloderinae</taxon>
        <taxon>Caenorhabditis</taxon>
    </lineage>
</organism>
<protein>
    <submittedName>
        <fullName evidence="3">INCENP_ARK-bind domain-containing protein</fullName>
    </submittedName>
</protein>
<dbReference type="WBParaSite" id="Csp11.Scaffold629.g14051.t1">
    <property type="protein sequence ID" value="Csp11.Scaffold629.g14051.t1"/>
    <property type="gene ID" value="Csp11.Scaffold629.g14051"/>
</dbReference>
<evidence type="ECO:0000313" key="2">
    <source>
        <dbReference type="Proteomes" id="UP000095282"/>
    </source>
</evidence>
<evidence type="ECO:0000313" key="3">
    <source>
        <dbReference type="WBParaSite" id="Csp11.Scaffold629.g14051.t1"/>
    </source>
</evidence>
<feature type="compositionally biased region" description="Polar residues" evidence="1">
    <location>
        <begin position="1"/>
        <end position="13"/>
    </location>
</feature>
<feature type="region of interest" description="Disordered" evidence="1">
    <location>
        <begin position="1"/>
        <end position="44"/>
    </location>
</feature>
<accession>A0A1I7U211</accession>
<dbReference type="AlphaFoldDB" id="A0A1I7U211"/>
<name>A0A1I7U211_9PELO</name>
<evidence type="ECO:0000256" key="1">
    <source>
        <dbReference type="SAM" id="MobiDB-lite"/>
    </source>
</evidence>
<proteinExistence type="predicted"/>
<keyword evidence="2" id="KW-1185">Reference proteome</keyword>
<reference evidence="3" key="1">
    <citation type="submission" date="2016-11" db="UniProtKB">
        <authorList>
            <consortium name="WormBaseParasite"/>
        </authorList>
    </citation>
    <scope>IDENTIFICATION</scope>
</reference>
<sequence>MNFGNHNQETSSMGPYRPTGESARTTRSTVKRTGETLTEPLGHKPKVKIGSKFQANLPEWPDIYGDENEAIEEECIIPPFSTFSEIHQLDTFSARQKRCLSRIFNNDDDWLGASKGQVKPIRFRRVRAEKPNVVNLFTTLYLQN</sequence>